<dbReference type="SUPFAM" id="SSF57716">
    <property type="entry name" value="Glucocorticoid receptor-like (DNA-binding domain)"/>
    <property type="match status" value="1"/>
</dbReference>
<evidence type="ECO:0000259" key="12">
    <source>
        <dbReference type="PROSITE" id="PS51030"/>
    </source>
</evidence>
<dbReference type="PROSITE" id="PS51030">
    <property type="entry name" value="NUCLEAR_REC_DBD_2"/>
    <property type="match status" value="1"/>
</dbReference>
<comment type="similarity">
    <text evidence="2">Belongs to the nuclear hormone receptor family.</text>
</comment>
<dbReference type="Proteomes" id="UP001152747">
    <property type="component" value="Unassembled WGS sequence"/>
</dbReference>
<keyword evidence="14" id="KW-1185">Reference proteome</keyword>
<dbReference type="GO" id="GO:0005634">
    <property type="term" value="C:nucleus"/>
    <property type="evidence" value="ECO:0007669"/>
    <property type="project" value="UniProtKB-SubCell"/>
</dbReference>
<dbReference type="AlphaFoldDB" id="A0A9P1INV2"/>
<keyword evidence="7" id="KW-0238">DNA-binding</keyword>
<evidence type="ECO:0000256" key="7">
    <source>
        <dbReference type="ARBA" id="ARBA00023125"/>
    </source>
</evidence>
<keyword evidence="10" id="KW-0539">Nucleus</keyword>
<dbReference type="GO" id="GO:0003700">
    <property type="term" value="F:DNA-binding transcription factor activity"/>
    <property type="evidence" value="ECO:0007669"/>
    <property type="project" value="InterPro"/>
</dbReference>
<evidence type="ECO:0000256" key="5">
    <source>
        <dbReference type="ARBA" id="ARBA00022833"/>
    </source>
</evidence>
<protein>
    <recommendedName>
        <fullName evidence="12">Nuclear receptor domain-containing protein</fullName>
    </recommendedName>
</protein>
<dbReference type="GO" id="GO:0043565">
    <property type="term" value="F:sequence-specific DNA binding"/>
    <property type="evidence" value="ECO:0007669"/>
    <property type="project" value="InterPro"/>
</dbReference>
<dbReference type="SMART" id="SM00399">
    <property type="entry name" value="ZnF_C4"/>
    <property type="match status" value="1"/>
</dbReference>
<dbReference type="GO" id="GO:0008270">
    <property type="term" value="F:zinc ion binding"/>
    <property type="evidence" value="ECO:0007669"/>
    <property type="project" value="UniProtKB-KW"/>
</dbReference>
<dbReference type="GO" id="GO:0032502">
    <property type="term" value="P:developmental process"/>
    <property type="evidence" value="ECO:0007669"/>
    <property type="project" value="UniProtKB-ARBA"/>
</dbReference>
<feature type="compositionally biased region" description="Polar residues" evidence="11">
    <location>
        <begin position="144"/>
        <end position="157"/>
    </location>
</feature>
<dbReference type="FunFam" id="3.30.50.10:FF:000019">
    <property type="entry name" value="Nuclear receptor subfamily 2 group E member"/>
    <property type="match status" value="1"/>
</dbReference>
<evidence type="ECO:0000256" key="2">
    <source>
        <dbReference type="ARBA" id="ARBA00005993"/>
    </source>
</evidence>
<feature type="domain" description="Nuclear receptor" evidence="12">
    <location>
        <begin position="17"/>
        <end position="97"/>
    </location>
</feature>
<dbReference type="Pfam" id="PF00105">
    <property type="entry name" value="zf-C4"/>
    <property type="match status" value="1"/>
</dbReference>
<evidence type="ECO:0000256" key="1">
    <source>
        <dbReference type="ARBA" id="ARBA00004123"/>
    </source>
</evidence>
<feature type="region of interest" description="Disordered" evidence="11">
    <location>
        <begin position="212"/>
        <end position="231"/>
    </location>
</feature>
<feature type="region of interest" description="Disordered" evidence="11">
    <location>
        <begin position="116"/>
        <end position="157"/>
    </location>
</feature>
<proteinExistence type="inferred from homology"/>
<feature type="compositionally biased region" description="Basic and acidic residues" evidence="11">
    <location>
        <begin position="372"/>
        <end position="381"/>
    </location>
</feature>
<keyword evidence="4" id="KW-0863">Zinc-finger</keyword>
<accession>A0A9P1INV2</accession>
<sequence>MLTQMTAATPSSRILLDVPCRVCQDHSSGKHYGIFSCDGCAGFFKRSIRRHRQYVCKNKGGFEEGRCLVDKTHRNQCRACRLRKCLEIGMNKEAVQHERGPRNSSLRRHQQLLFEHQPPSPISPDMESESDAAGPATSTSTSSNFGTPQSHQSQSQNERLTEIAARIFFQLFGFCQNALNRMPKEQQLQIFQQHWPELFVLNAVETKSITSRQIRRSSQFSSPDSNSNSNTNLARDQVAQIFETIENLSLNPREFAFLKIYSLTKQTPNGYMIGIQLASMQNLLYPRDPLRFFKCVQAISNPPTTSIIDVLFRQSIGNASMNLLINDMFQPKILLPGIFSARNFAASENVDFLPAGIKEEVEEDEEESSEDSSSKEKETVKHSIRSIVELLAIKEEEDVEKTD</sequence>
<evidence type="ECO:0000256" key="9">
    <source>
        <dbReference type="ARBA" id="ARBA00023170"/>
    </source>
</evidence>
<reference evidence="13" key="1">
    <citation type="submission" date="2022-11" db="EMBL/GenBank/DDBJ databases">
        <authorList>
            <person name="Kikuchi T."/>
        </authorList>
    </citation>
    <scope>NUCLEOTIDE SEQUENCE</scope>
    <source>
        <strain evidence="13">PS1010</strain>
    </source>
</reference>
<evidence type="ECO:0000256" key="3">
    <source>
        <dbReference type="ARBA" id="ARBA00022723"/>
    </source>
</evidence>
<gene>
    <name evidence="13" type="ORF">CAMP_LOCUS10356</name>
</gene>
<dbReference type="InterPro" id="IPR001628">
    <property type="entry name" value="Znf_hrmn_rcpt"/>
</dbReference>
<comment type="subcellular location">
    <subcellularLocation>
        <location evidence="1">Nucleus</location>
    </subcellularLocation>
</comment>
<comment type="caution">
    <text evidence="13">The sequence shown here is derived from an EMBL/GenBank/DDBJ whole genome shotgun (WGS) entry which is preliminary data.</text>
</comment>
<dbReference type="OrthoDB" id="5771769at2759"/>
<evidence type="ECO:0000313" key="14">
    <source>
        <dbReference type="Proteomes" id="UP001152747"/>
    </source>
</evidence>
<organism evidence="13 14">
    <name type="scientific">Caenorhabditis angaria</name>
    <dbReference type="NCBI Taxonomy" id="860376"/>
    <lineage>
        <taxon>Eukaryota</taxon>
        <taxon>Metazoa</taxon>
        <taxon>Ecdysozoa</taxon>
        <taxon>Nematoda</taxon>
        <taxon>Chromadorea</taxon>
        <taxon>Rhabditida</taxon>
        <taxon>Rhabditina</taxon>
        <taxon>Rhabditomorpha</taxon>
        <taxon>Rhabditoidea</taxon>
        <taxon>Rhabditidae</taxon>
        <taxon>Peloderinae</taxon>
        <taxon>Caenorhabditis</taxon>
    </lineage>
</organism>
<dbReference type="InterPro" id="IPR035500">
    <property type="entry name" value="NHR-like_dom_sf"/>
</dbReference>
<dbReference type="PROSITE" id="PS00031">
    <property type="entry name" value="NUCLEAR_REC_DBD_1"/>
    <property type="match status" value="1"/>
</dbReference>
<dbReference type="InterPro" id="IPR050274">
    <property type="entry name" value="Nuclear_hormone_rcpt_NR2"/>
</dbReference>
<evidence type="ECO:0000256" key="8">
    <source>
        <dbReference type="ARBA" id="ARBA00023163"/>
    </source>
</evidence>
<evidence type="ECO:0000313" key="13">
    <source>
        <dbReference type="EMBL" id="CAI5447719.1"/>
    </source>
</evidence>
<name>A0A9P1INV2_9PELO</name>
<evidence type="ECO:0000256" key="6">
    <source>
        <dbReference type="ARBA" id="ARBA00023015"/>
    </source>
</evidence>
<keyword evidence="5" id="KW-0862">Zinc</keyword>
<dbReference type="InterPro" id="IPR013088">
    <property type="entry name" value="Znf_NHR/GATA"/>
</dbReference>
<keyword evidence="6" id="KW-0805">Transcription regulation</keyword>
<feature type="region of interest" description="Disordered" evidence="11">
    <location>
        <begin position="358"/>
        <end position="381"/>
    </location>
</feature>
<dbReference type="Gene3D" id="1.10.565.10">
    <property type="entry name" value="Retinoid X Receptor"/>
    <property type="match status" value="1"/>
</dbReference>
<dbReference type="SUPFAM" id="SSF48508">
    <property type="entry name" value="Nuclear receptor ligand-binding domain"/>
    <property type="match status" value="1"/>
</dbReference>
<evidence type="ECO:0000256" key="4">
    <source>
        <dbReference type="ARBA" id="ARBA00022771"/>
    </source>
</evidence>
<dbReference type="PRINTS" id="PR00047">
    <property type="entry name" value="STROIDFINGER"/>
</dbReference>
<feature type="compositionally biased region" description="Acidic residues" evidence="11">
    <location>
        <begin position="360"/>
        <end position="370"/>
    </location>
</feature>
<dbReference type="GO" id="GO:0006357">
    <property type="term" value="P:regulation of transcription by RNA polymerase II"/>
    <property type="evidence" value="ECO:0007669"/>
    <property type="project" value="UniProtKB-ARBA"/>
</dbReference>
<keyword evidence="3" id="KW-0479">Metal-binding</keyword>
<dbReference type="PANTHER" id="PTHR24083">
    <property type="entry name" value="NUCLEAR HORMONE RECEPTOR"/>
    <property type="match status" value="1"/>
</dbReference>
<evidence type="ECO:0000256" key="10">
    <source>
        <dbReference type="ARBA" id="ARBA00023242"/>
    </source>
</evidence>
<dbReference type="EMBL" id="CANHGI010000004">
    <property type="protein sequence ID" value="CAI5447719.1"/>
    <property type="molecule type" value="Genomic_DNA"/>
</dbReference>
<keyword evidence="8" id="KW-0804">Transcription</keyword>
<evidence type="ECO:0000256" key="11">
    <source>
        <dbReference type="SAM" id="MobiDB-lite"/>
    </source>
</evidence>
<keyword evidence="9" id="KW-0675">Receptor</keyword>
<dbReference type="Gene3D" id="3.30.50.10">
    <property type="entry name" value="Erythroid Transcription Factor GATA-1, subunit A"/>
    <property type="match status" value="1"/>
</dbReference>